<dbReference type="Proteomes" id="UP000250140">
    <property type="component" value="Unassembled WGS sequence"/>
</dbReference>
<evidence type="ECO:0000256" key="5">
    <source>
        <dbReference type="ARBA" id="ARBA00038359"/>
    </source>
</evidence>
<evidence type="ECO:0000259" key="7">
    <source>
        <dbReference type="Pfam" id="PF20684"/>
    </source>
</evidence>
<dbReference type="PANTHER" id="PTHR33048">
    <property type="entry name" value="PTH11-LIKE INTEGRAL MEMBRANE PROTEIN (AFU_ORTHOLOGUE AFUA_5G11245)"/>
    <property type="match status" value="1"/>
</dbReference>
<accession>A0A8E2ENI9</accession>
<name>A0A8E2ENI9_9PEZI</name>
<protein>
    <recommendedName>
        <fullName evidence="7">Rhodopsin domain-containing protein</fullName>
    </recommendedName>
</protein>
<evidence type="ECO:0000256" key="4">
    <source>
        <dbReference type="ARBA" id="ARBA00023136"/>
    </source>
</evidence>
<dbReference type="AlphaFoldDB" id="A0A8E2ENI9"/>
<dbReference type="GO" id="GO:0016020">
    <property type="term" value="C:membrane"/>
    <property type="evidence" value="ECO:0007669"/>
    <property type="project" value="UniProtKB-SubCell"/>
</dbReference>
<keyword evidence="3 6" id="KW-1133">Transmembrane helix</keyword>
<feature type="domain" description="Rhodopsin" evidence="7">
    <location>
        <begin position="39"/>
        <end position="173"/>
    </location>
</feature>
<dbReference type="PANTHER" id="PTHR33048:SF129">
    <property type="entry name" value="INTEGRAL MEMBRANE PROTEIN-RELATED"/>
    <property type="match status" value="1"/>
</dbReference>
<evidence type="ECO:0000256" key="1">
    <source>
        <dbReference type="ARBA" id="ARBA00004141"/>
    </source>
</evidence>
<feature type="transmembrane region" description="Helical" evidence="6">
    <location>
        <begin position="60"/>
        <end position="80"/>
    </location>
</feature>
<evidence type="ECO:0000256" key="6">
    <source>
        <dbReference type="SAM" id="Phobius"/>
    </source>
</evidence>
<reference evidence="8 9" key="1">
    <citation type="journal article" date="2016" name="Nat. Commun.">
        <title>Ectomycorrhizal ecology is imprinted in the genome of the dominant symbiotic fungus Cenococcum geophilum.</title>
        <authorList>
            <consortium name="DOE Joint Genome Institute"/>
            <person name="Peter M."/>
            <person name="Kohler A."/>
            <person name="Ohm R.A."/>
            <person name="Kuo A."/>
            <person name="Krutzmann J."/>
            <person name="Morin E."/>
            <person name="Arend M."/>
            <person name="Barry K.W."/>
            <person name="Binder M."/>
            <person name="Choi C."/>
            <person name="Clum A."/>
            <person name="Copeland A."/>
            <person name="Grisel N."/>
            <person name="Haridas S."/>
            <person name="Kipfer T."/>
            <person name="LaButti K."/>
            <person name="Lindquist E."/>
            <person name="Lipzen A."/>
            <person name="Maire R."/>
            <person name="Meier B."/>
            <person name="Mihaltcheva S."/>
            <person name="Molinier V."/>
            <person name="Murat C."/>
            <person name="Poggeler S."/>
            <person name="Quandt C.A."/>
            <person name="Sperisen C."/>
            <person name="Tritt A."/>
            <person name="Tisserant E."/>
            <person name="Crous P.W."/>
            <person name="Henrissat B."/>
            <person name="Nehls U."/>
            <person name="Egli S."/>
            <person name="Spatafora J.W."/>
            <person name="Grigoriev I.V."/>
            <person name="Martin F.M."/>
        </authorList>
    </citation>
    <scope>NUCLEOTIDE SEQUENCE [LARGE SCALE GENOMIC DNA]</scope>
    <source>
        <strain evidence="8 9">CBS 207.34</strain>
    </source>
</reference>
<dbReference type="OrthoDB" id="3934549at2759"/>
<dbReference type="InterPro" id="IPR052337">
    <property type="entry name" value="SAT4-like"/>
</dbReference>
<feature type="transmembrane region" description="Helical" evidence="6">
    <location>
        <begin position="100"/>
        <end position="121"/>
    </location>
</feature>
<evidence type="ECO:0000313" key="9">
    <source>
        <dbReference type="Proteomes" id="UP000250140"/>
    </source>
</evidence>
<proteinExistence type="inferred from homology"/>
<dbReference type="Pfam" id="PF20684">
    <property type="entry name" value="Fung_rhodopsin"/>
    <property type="match status" value="1"/>
</dbReference>
<feature type="non-terminal residue" evidence="8">
    <location>
        <position position="173"/>
    </location>
</feature>
<organism evidence="8 9">
    <name type="scientific">Glonium stellatum</name>
    <dbReference type="NCBI Taxonomy" id="574774"/>
    <lineage>
        <taxon>Eukaryota</taxon>
        <taxon>Fungi</taxon>
        <taxon>Dikarya</taxon>
        <taxon>Ascomycota</taxon>
        <taxon>Pezizomycotina</taxon>
        <taxon>Dothideomycetes</taxon>
        <taxon>Pleosporomycetidae</taxon>
        <taxon>Gloniales</taxon>
        <taxon>Gloniaceae</taxon>
        <taxon>Glonium</taxon>
    </lineage>
</organism>
<keyword evidence="4 6" id="KW-0472">Membrane</keyword>
<dbReference type="EMBL" id="KV751080">
    <property type="protein sequence ID" value="OCL01748.1"/>
    <property type="molecule type" value="Genomic_DNA"/>
</dbReference>
<keyword evidence="9" id="KW-1185">Reference proteome</keyword>
<dbReference type="InterPro" id="IPR049326">
    <property type="entry name" value="Rhodopsin_dom_fungi"/>
</dbReference>
<feature type="transmembrane region" description="Helical" evidence="6">
    <location>
        <begin position="20"/>
        <end position="39"/>
    </location>
</feature>
<feature type="transmembrane region" description="Helical" evidence="6">
    <location>
        <begin position="133"/>
        <end position="153"/>
    </location>
</feature>
<evidence type="ECO:0000313" key="8">
    <source>
        <dbReference type="EMBL" id="OCL01748.1"/>
    </source>
</evidence>
<comment type="subcellular location">
    <subcellularLocation>
        <location evidence="1">Membrane</location>
        <topology evidence="1">Multi-pass membrane protein</topology>
    </subcellularLocation>
</comment>
<sequence length="173" mass="18919">MSIPIIPRASPLPPDVSTAPRLIGTTTAFLFLALLVFSARILSRVRPVPNLGWDDHTMTVAVVFALISWSFVVASIPYGAGRHMYYLSQASNSGGGLMVFAGQTPWLWANTLVKISVAFTFLRIKQTTTWRWFLYEAIAAQIASAIGATVTIFTQCKPLQALWDTTIPGSQCL</sequence>
<evidence type="ECO:0000256" key="2">
    <source>
        <dbReference type="ARBA" id="ARBA00022692"/>
    </source>
</evidence>
<keyword evidence="2 6" id="KW-0812">Transmembrane</keyword>
<gene>
    <name evidence="8" type="ORF">AOQ84DRAFT_306095</name>
</gene>
<comment type="similarity">
    <text evidence="5">Belongs to the SAT4 family.</text>
</comment>
<evidence type="ECO:0000256" key="3">
    <source>
        <dbReference type="ARBA" id="ARBA00022989"/>
    </source>
</evidence>